<dbReference type="InterPro" id="IPR000595">
    <property type="entry name" value="cNMP-bd_dom"/>
</dbReference>
<feature type="region of interest" description="Disordered" evidence="12">
    <location>
        <begin position="581"/>
        <end position="633"/>
    </location>
</feature>
<feature type="repeat" description="ANK" evidence="10">
    <location>
        <begin position="823"/>
        <end position="855"/>
    </location>
</feature>
<feature type="transmembrane region" description="Helical" evidence="13">
    <location>
        <begin position="326"/>
        <end position="346"/>
    </location>
</feature>
<feature type="compositionally biased region" description="Polar residues" evidence="12">
    <location>
        <begin position="1023"/>
        <end position="1034"/>
    </location>
</feature>
<keyword evidence="6" id="KW-0851">Voltage-gated channel</keyword>
<keyword evidence="4 13" id="KW-0812">Transmembrane</keyword>
<dbReference type="CDD" id="cd00038">
    <property type="entry name" value="CAP_ED"/>
    <property type="match status" value="1"/>
</dbReference>
<keyword evidence="3" id="KW-0813">Transport</keyword>
<evidence type="ECO:0000256" key="3">
    <source>
        <dbReference type="ARBA" id="ARBA00022448"/>
    </source>
</evidence>
<keyword evidence="5" id="KW-0633">Potassium transport</keyword>
<feature type="compositionally biased region" description="Basic and acidic residues" evidence="12">
    <location>
        <begin position="983"/>
        <end position="1001"/>
    </location>
</feature>
<feature type="transmembrane region" description="Helical" evidence="13">
    <location>
        <begin position="281"/>
        <end position="300"/>
    </location>
</feature>
<organism evidence="15">
    <name type="scientific">Dunaliella tertiolecta</name>
    <name type="common">Green alga</name>
    <dbReference type="NCBI Taxonomy" id="3047"/>
    <lineage>
        <taxon>Eukaryota</taxon>
        <taxon>Viridiplantae</taxon>
        <taxon>Chlorophyta</taxon>
        <taxon>core chlorophytes</taxon>
        <taxon>Chlorophyceae</taxon>
        <taxon>CS clade</taxon>
        <taxon>Chlamydomonadales</taxon>
        <taxon>Dunaliellaceae</taxon>
        <taxon>Dunaliella</taxon>
    </lineage>
</organism>
<dbReference type="SUPFAM" id="SSF48403">
    <property type="entry name" value="Ankyrin repeat"/>
    <property type="match status" value="1"/>
</dbReference>
<dbReference type="Gene3D" id="2.60.120.10">
    <property type="entry name" value="Jelly Rolls"/>
    <property type="match status" value="2"/>
</dbReference>
<evidence type="ECO:0000256" key="10">
    <source>
        <dbReference type="PROSITE-ProRule" id="PRU00023"/>
    </source>
</evidence>
<feature type="coiled-coil region" evidence="11">
    <location>
        <begin position="703"/>
        <end position="730"/>
    </location>
</feature>
<accession>A0A7S3R3R3</accession>
<keyword evidence="5" id="KW-0630">Potassium</keyword>
<keyword evidence="6" id="KW-0407">Ion channel</keyword>
<feature type="compositionally biased region" description="Polar residues" evidence="12">
    <location>
        <begin position="1306"/>
        <end position="1317"/>
    </location>
</feature>
<feature type="compositionally biased region" description="Basic and acidic residues" evidence="12">
    <location>
        <begin position="1057"/>
        <end position="1066"/>
    </location>
</feature>
<evidence type="ECO:0000256" key="6">
    <source>
        <dbReference type="ARBA" id="ARBA00022882"/>
    </source>
</evidence>
<feature type="compositionally biased region" description="Polar residues" evidence="12">
    <location>
        <begin position="1105"/>
        <end position="1124"/>
    </location>
</feature>
<keyword evidence="7 13" id="KW-1133">Transmembrane helix</keyword>
<evidence type="ECO:0000256" key="4">
    <source>
        <dbReference type="ARBA" id="ARBA00022692"/>
    </source>
</evidence>
<dbReference type="SUPFAM" id="SSF51206">
    <property type="entry name" value="cAMP-binding domain-like"/>
    <property type="match status" value="1"/>
</dbReference>
<dbReference type="Gene3D" id="1.10.287.70">
    <property type="match status" value="1"/>
</dbReference>
<feature type="repeat" description="ANK" evidence="10">
    <location>
        <begin position="922"/>
        <end position="946"/>
    </location>
</feature>
<evidence type="ECO:0000256" key="9">
    <source>
        <dbReference type="ARBA" id="ARBA00023136"/>
    </source>
</evidence>
<keyword evidence="8" id="KW-0406">Ion transport</keyword>
<keyword evidence="10" id="KW-0040">ANK repeat</keyword>
<evidence type="ECO:0000256" key="7">
    <source>
        <dbReference type="ARBA" id="ARBA00022989"/>
    </source>
</evidence>
<evidence type="ECO:0000256" key="12">
    <source>
        <dbReference type="SAM" id="MobiDB-lite"/>
    </source>
</evidence>
<dbReference type="InterPro" id="IPR045319">
    <property type="entry name" value="KAT/AKT"/>
</dbReference>
<feature type="compositionally biased region" description="Polar residues" evidence="12">
    <location>
        <begin position="1140"/>
        <end position="1151"/>
    </location>
</feature>
<dbReference type="InterPro" id="IPR036770">
    <property type="entry name" value="Ankyrin_rpt-contain_sf"/>
</dbReference>
<comment type="similarity">
    <text evidence="2">Belongs to the potassium channel family. Plant (TC 1.A.1.4) subfamily.</text>
</comment>
<dbReference type="InterPro" id="IPR018490">
    <property type="entry name" value="cNMP-bd_dom_sf"/>
</dbReference>
<dbReference type="PROSITE" id="PS50042">
    <property type="entry name" value="CNMP_BINDING_3"/>
    <property type="match status" value="2"/>
</dbReference>
<feature type="transmembrane region" description="Helical" evidence="13">
    <location>
        <begin position="353"/>
        <end position="379"/>
    </location>
</feature>
<evidence type="ECO:0000256" key="8">
    <source>
        <dbReference type="ARBA" id="ARBA00023065"/>
    </source>
</evidence>
<reference evidence="15" key="1">
    <citation type="submission" date="2021-01" db="EMBL/GenBank/DDBJ databases">
        <authorList>
            <person name="Corre E."/>
            <person name="Pelletier E."/>
            <person name="Niang G."/>
            <person name="Scheremetjew M."/>
            <person name="Finn R."/>
            <person name="Kale V."/>
            <person name="Holt S."/>
            <person name="Cochrane G."/>
            <person name="Meng A."/>
            <person name="Brown T."/>
            <person name="Cohen L."/>
        </authorList>
    </citation>
    <scope>NUCLEOTIDE SEQUENCE</scope>
    <source>
        <strain evidence="15">CCMP1320</strain>
    </source>
</reference>
<dbReference type="InterPro" id="IPR014710">
    <property type="entry name" value="RmlC-like_jellyroll"/>
</dbReference>
<dbReference type="PANTHER" id="PTHR45743:SF2">
    <property type="entry name" value="POTASSIUM CHANNEL AKT1"/>
    <property type="match status" value="1"/>
</dbReference>
<dbReference type="InterPro" id="IPR005821">
    <property type="entry name" value="Ion_trans_dom"/>
</dbReference>
<dbReference type="Pfam" id="PF00520">
    <property type="entry name" value="Ion_trans"/>
    <property type="match status" value="1"/>
</dbReference>
<evidence type="ECO:0000256" key="11">
    <source>
        <dbReference type="SAM" id="Coils"/>
    </source>
</evidence>
<proteinExistence type="inferred from homology"/>
<keyword evidence="11" id="KW-0175">Coiled coil</keyword>
<evidence type="ECO:0000256" key="1">
    <source>
        <dbReference type="ARBA" id="ARBA00004141"/>
    </source>
</evidence>
<evidence type="ECO:0000313" key="15">
    <source>
        <dbReference type="EMBL" id="CAE0501603.1"/>
    </source>
</evidence>
<keyword evidence="9 13" id="KW-0472">Membrane</keyword>
<dbReference type="GO" id="GO:0034702">
    <property type="term" value="C:monoatomic ion channel complex"/>
    <property type="evidence" value="ECO:0007669"/>
    <property type="project" value="UniProtKB-KW"/>
</dbReference>
<sequence length="1317" mass="142678">MSFNNKVLPLGIVAVEGPGSLRITTQGTPSEPIHTPFALPSWQPPETKLPPSDRISWGGPGILDDKLSVNEPVATPKSARELLLPKFFPWFSSSHQAAPTQAAEEQVAEPALKDSKYVVHPFSAFYLRWYITIVTVALLAAIFDPYNAAFVETGGMYPFNNFWAITDYFATAFFTADIVLKFFLAYKDEKNKCIVTDNRAIAWRYFTSTFWFDFVVSIPIEPIVAGGLGITVRDTQEAKFVGLLRWLRIGRMYPIFEVFATIQHKHILPPVVLTLARNYTYLFYIVHWMACVLFFIARAGDHDEETWFGRGEAQDRLASLDAWADYLYSFYFSIGVFTGFSNEVFYKNSPIEGIVLCIYFVINVVAQAYILGTITVLLVKNDLESGEYRNAVVNLDRYLSEKQLPKSLQSAMHEHLELQSYSERTADENILKHYPSTIKQKVLRHMYMDVLKDCYLLAGCTPQFLNLLLSVVRMELFMPNVTMTQEGDTAGDLLIVADGNVSVGQPCSAATIDPHGSGGGIDGALSLGSKAVLSLDPALSGQTSVKQRLSNLEPGSVKLTRFGGETLLNDESTKGHDLSIVIGDGSNQGKGDDSSVKDSGKKWSFFGNEGSSNGLRVNAQGEDGSTHGASSFGSAASSRQLSFVHGPRGKATTLGASDVLGEIPFFAEGSYTSSARTSTVTRVLIVGQADFQRLAESNPKDVSRMFRNLVKRAEKKLKEVARQAMDAGQLTPTLAHALLHIAEGEDFDAVPSIQMTGIKRSLTPAQLIIMENVSEARRLLKEDTEKHQILRMNAYLNAAVAGDTQRLPALIGRGREVSATDYDKRSALMLACRENQEDAVEMLLKAGADTSTVDSFGYTAMFEAVRKGNDGCITHMLKYNAKLGVEPRIIVPYIFKAVISKDLECLRRFIRVGADLDCTDLDGRTPLFLAASEGLLEVVTLLVEEGNATVDAVDSWGHTAEGDALLAGHHEVAQYLRKQAQGKEKWPLLAKEDSRSAREAEEPNAQATEEPSPQLPGDLGQAAHSSPSQLAQSIQPPGSRPGSRPGSQPGSRPGSSMDHKRQELLKSLRQKTPSGGGSRLGTPSTGSRISPGVPVPFEKQPPSISPASLTGPTNPTSTVPTTFEGQPPTISPASIPGLTNPPSTAPTSSEGQPLPIPHLKLADPTSPRPDVPIAFEEQPPPISPAGLAGLARPPSNRLRSASHVPADPSSGRIDALRPPGTSPAPTTRTATSPTGWATFNGANKPGSAGLSGSGPTQNLLQVGSFLAERPQEDEFGNSLVLPFEDPNTQQQGLHPAMSDMSEESVEGSNWESVTQPE</sequence>
<feature type="region of interest" description="Disordered" evidence="12">
    <location>
        <begin position="983"/>
        <end position="1317"/>
    </location>
</feature>
<dbReference type="Pfam" id="PF12796">
    <property type="entry name" value="Ank_2"/>
    <property type="match status" value="2"/>
</dbReference>
<dbReference type="Gene3D" id="1.25.40.20">
    <property type="entry name" value="Ankyrin repeat-containing domain"/>
    <property type="match status" value="2"/>
</dbReference>
<feature type="transmembrane region" description="Helical" evidence="13">
    <location>
        <begin position="125"/>
        <end position="143"/>
    </location>
</feature>
<dbReference type="EMBL" id="HBIP01027578">
    <property type="protein sequence ID" value="CAE0501603.1"/>
    <property type="molecule type" value="Transcribed_RNA"/>
</dbReference>
<name>A0A7S3R3R3_DUNTE</name>
<dbReference type="GO" id="GO:0005249">
    <property type="term" value="F:voltage-gated potassium channel activity"/>
    <property type="evidence" value="ECO:0007669"/>
    <property type="project" value="InterPro"/>
</dbReference>
<dbReference type="PANTHER" id="PTHR45743">
    <property type="entry name" value="POTASSIUM CHANNEL AKT1"/>
    <property type="match status" value="1"/>
</dbReference>
<evidence type="ECO:0000256" key="2">
    <source>
        <dbReference type="ARBA" id="ARBA00007929"/>
    </source>
</evidence>
<feature type="domain" description="Cyclic nucleotide-binding" evidence="14">
    <location>
        <begin position="614"/>
        <end position="712"/>
    </location>
</feature>
<protein>
    <recommendedName>
        <fullName evidence="14">Cyclic nucleotide-binding domain-containing protein</fullName>
    </recommendedName>
</protein>
<feature type="compositionally biased region" description="Basic and acidic residues" evidence="12">
    <location>
        <begin position="590"/>
        <end position="601"/>
    </location>
</feature>
<evidence type="ECO:0000256" key="5">
    <source>
        <dbReference type="ARBA" id="ARBA00022826"/>
    </source>
</evidence>
<feature type="compositionally biased region" description="Low complexity" evidence="12">
    <location>
        <begin position="1035"/>
        <end position="1056"/>
    </location>
</feature>
<feature type="transmembrane region" description="Helical" evidence="13">
    <location>
        <begin position="163"/>
        <end position="184"/>
    </location>
</feature>
<evidence type="ECO:0000259" key="14">
    <source>
        <dbReference type="PROSITE" id="PS50042"/>
    </source>
</evidence>
<dbReference type="PROSITE" id="PS50297">
    <property type="entry name" value="ANK_REP_REGION"/>
    <property type="match status" value="2"/>
</dbReference>
<feature type="domain" description="Cyclic nucleotide-binding" evidence="14">
    <location>
        <begin position="456"/>
        <end position="503"/>
    </location>
</feature>
<comment type="subcellular location">
    <subcellularLocation>
        <location evidence="1">Membrane</location>
        <topology evidence="1">Multi-pass membrane protein</topology>
    </subcellularLocation>
</comment>
<keyword evidence="5" id="KW-0631">Potassium channel</keyword>
<dbReference type="InterPro" id="IPR002110">
    <property type="entry name" value="Ankyrin_rpt"/>
</dbReference>
<evidence type="ECO:0000256" key="13">
    <source>
        <dbReference type="SAM" id="Phobius"/>
    </source>
</evidence>
<gene>
    <name evidence="15" type="ORF">DTER00134_LOCUS16676</name>
</gene>
<dbReference type="PROSITE" id="PS50088">
    <property type="entry name" value="ANK_REPEAT"/>
    <property type="match status" value="2"/>
</dbReference>
<feature type="compositionally biased region" description="Low complexity" evidence="12">
    <location>
        <begin position="1217"/>
        <end position="1235"/>
    </location>
</feature>
<dbReference type="SUPFAM" id="SSF81324">
    <property type="entry name" value="Voltage-gated potassium channels"/>
    <property type="match status" value="1"/>
</dbReference>
<dbReference type="SMART" id="SM00248">
    <property type="entry name" value="ANK"/>
    <property type="match status" value="5"/>
</dbReference>